<dbReference type="GO" id="GO:0019432">
    <property type="term" value="P:triglyceride biosynthetic process"/>
    <property type="evidence" value="ECO:0007669"/>
    <property type="project" value="TreeGrafter"/>
</dbReference>
<sequence length="977" mass="107353">MKVGETGEAFFVLETEEEVPEELMTSPVVMATDAEDEHLGHTPKVEPAEIASSSITKQPFGATEQQVSHEGHGDTGTQLEEVEPLDLNDSMDSGVERDSLKSHDGHESEDDSAISPLNGAPPKPGSARHRRHSSTVSKDNQPPNPLEAKPGEDTTLPIRDYRLNLMHSDHEDMKLPKVPKGAHDGPDVKYGKDIVLDMDGFHGDDKEKLSKRRSLSSSPKPDGAKGHESDGDANLEAGGAPGDTPDARPSSPVVPNSPPWRPQPDSVTNEQVEALVDDLMASDGGDLPASMAALSLEGERPRSPPLLRPESPARSRFDRGASEPPDVRRPTSPTGAANSQMDYAWDWGKIPEGEEADVRPSAHRSESLPVAPADGATLVPRAHLHSVEEDPWTFALSLDGREHLFELSLCGDENFAPFGEATDDEVHEFVDARVSFERFMADASIADDPRLTVYFDGKYFTWKTAYHLLFALSIYRRSLKNTERKQPEPKRQGGYGWSRWWRRGTEEPASPEPAISRTVSAQAVLDKDKEKESKEEKKDEGEPKSDTESEQQPDDGKHYAKTLRLSSDQLKQLNLKPGPNTIQFSVTSSYSGFAVVSARIFLWEDTDQIVISDIDGTITKSDALGHVFAAIGRDWTHIGIANLYTDICNNGYKIIYLTARAIGQADSTREYLKTIVQGDYRMPEGPVIMSPDRLMASLHREVILRKPELFKMACLRDIQRLFGPHAKDAFFAGFGNRITDAMSYRSVGIGSGKIYTIDSTGIIKTELLQSAHKGSYVGLNDLVNEVFPPVKTKAKPEYTDFNYWRDPLPDIQLPDLSPPSPALSARSDGSARSGLSYIGRLAGLGRRSSRADSTPRPASPTSNPSTRPSSPLIGPAITSTDLSSADEAEEDAEEDWKRHIRRPSSPASMPGSFDDGAAFPESWLEDGRDGRQSTEGSVTGTKERSERSEPENYNYDEDDDIFDDDILATGEMARVPF</sequence>
<dbReference type="GO" id="GO:0008195">
    <property type="term" value="F:phosphatidate phosphatase activity"/>
    <property type="evidence" value="ECO:0007669"/>
    <property type="project" value="TreeGrafter"/>
</dbReference>
<name>J6FAL1_TRIAS</name>
<dbReference type="Pfam" id="PF16876">
    <property type="entry name" value="Lipin_mid"/>
    <property type="match status" value="1"/>
</dbReference>
<dbReference type="VEuPathDB" id="FungiDB:A1Q1_05447"/>
<dbReference type="Pfam" id="PF08235">
    <property type="entry name" value="LNS2"/>
    <property type="match status" value="1"/>
</dbReference>
<evidence type="ECO:0000256" key="1">
    <source>
        <dbReference type="ARBA" id="ARBA00005476"/>
    </source>
</evidence>
<dbReference type="SMART" id="SM00775">
    <property type="entry name" value="LNS2"/>
    <property type="match status" value="1"/>
</dbReference>
<feature type="region of interest" description="Disordered" evidence="3">
    <location>
        <begin position="844"/>
        <end position="962"/>
    </location>
</feature>
<evidence type="ECO:0000256" key="3">
    <source>
        <dbReference type="SAM" id="MobiDB-lite"/>
    </source>
</evidence>
<dbReference type="SUPFAM" id="SSF56784">
    <property type="entry name" value="HAD-like"/>
    <property type="match status" value="1"/>
</dbReference>
<accession>J6FAL1</accession>
<feature type="region of interest" description="Disordered" evidence="3">
    <location>
        <begin position="34"/>
        <end position="341"/>
    </location>
</feature>
<reference evidence="5 6" key="1">
    <citation type="journal article" date="2012" name="Eukaryot. Cell">
        <title>Draft genome sequence of CBS 2479, the standard type strain of Trichosporon asahii.</title>
        <authorList>
            <person name="Yang R.Y."/>
            <person name="Li H.T."/>
            <person name="Zhu H."/>
            <person name="Zhou G.P."/>
            <person name="Wang M."/>
            <person name="Wang L."/>
        </authorList>
    </citation>
    <scope>NUCLEOTIDE SEQUENCE [LARGE SCALE GENOMIC DNA]</scope>
    <source>
        <strain evidence="6">ATCC 90039 / CBS 2479 / JCM 2466 / KCTC 7840 / NCYC 2677 / UAMH 7654</strain>
    </source>
</reference>
<evidence type="ECO:0000313" key="6">
    <source>
        <dbReference type="Proteomes" id="UP000002748"/>
    </source>
</evidence>
<feature type="region of interest" description="Disordered" evidence="3">
    <location>
        <begin position="506"/>
        <end position="557"/>
    </location>
</feature>
<dbReference type="InterPro" id="IPR023214">
    <property type="entry name" value="HAD_sf"/>
</dbReference>
<feature type="compositionally biased region" description="Polar residues" evidence="3">
    <location>
        <begin position="331"/>
        <end position="341"/>
    </location>
</feature>
<comment type="caution">
    <text evidence="5">The sequence shown here is derived from an EMBL/GenBank/DDBJ whole genome shotgun (WGS) entry which is preliminary data.</text>
</comment>
<feature type="compositionally biased region" description="Low complexity" evidence="3">
    <location>
        <begin position="854"/>
        <end position="871"/>
    </location>
</feature>
<organism evidence="5 6">
    <name type="scientific">Trichosporon asahii var. asahii (strain ATCC 90039 / CBS 2479 / JCM 2466 / KCTC 7840 / NBRC 103889/ NCYC 2677 / UAMH 7654)</name>
    <name type="common">Yeast</name>
    <dbReference type="NCBI Taxonomy" id="1186058"/>
    <lineage>
        <taxon>Eukaryota</taxon>
        <taxon>Fungi</taxon>
        <taxon>Dikarya</taxon>
        <taxon>Basidiomycota</taxon>
        <taxon>Agaricomycotina</taxon>
        <taxon>Tremellomycetes</taxon>
        <taxon>Trichosporonales</taxon>
        <taxon>Trichosporonaceae</taxon>
        <taxon>Trichosporon</taxon>
    </lineage>
</organism>
<dbReference type="KEGG" id="tasa:A1Q1_05447"/>
<dbReference type="PANTHER" id="PTHR12181">
    <property type="entry name" value="LIPIN"/>
    <property type="match status" value="1"/>
</dbReference>
<dbReference type="InterPro" id="IPR026058">
    <property type="entry name" value="LIPIN"/>
</dbReference>
<feature type="compositionally biased region" description="Acidic residues" evidence="3">
    <location>
        <begin position="884"/>
        <end position="894"/>
    </location>
</feature>
<feature type="compositionally biased region" description="Basic and acidic residues" evidence="3">
    <location>
        <begin position="941"/>
        <end position="950"/>
    </location>
</feature>
<dbReference type="FunFam" id="3.40.50.1000:FF:000063">
    <property type="entry name" value="Nuclear elongation and deformation protein"/>
    <property type="match status" value="1"/>
</dbReference>
<evidence type="ECO:0000259" key="4">
    <source>
        <dbReference type="SMART" id="SM00775"/>
    </source>
</evidence>
<comment type="similarity">
    <text evidence="1">Belongs to the lipin family.</text>
</comment>
<dbReference type="EMBL" id="ALBS01000030">
    <property type="protein sequence ID" value="EJT52237.1"/>
    <property type="molecule type" value="Genomic_DNA"/>
</dbReference>
<dbReference type="Proteomes" id="UP000002748">
    <property type="component" value="Unassembled WGS sequence"/>
</dbReference>
<dbReference type="HOGENOM" id="CLU_002546_2_0_1"/>
<dbReference type="RefSeq" id="XP_014183560.1">
    <property type="nucleotide sequence ID" value="XM_014328085.1"/>
</dbReference>
<proteinExistence type="inferred from homology"/>
<feature type="compositionally biased region" description="Basic and acidic residues" evidence="3">
    <location>
        <begin position="525"/>
        <end position="547"/>
    </location>
</feature>
<feature type="compositionally biased region" description="Polar residues" evidence="3">
    <location>
        <begin position="51"/>
        <end position="66"/>
    </location>
</feature>
<feature type="compositionally biased region" description="Basic and acidic residues" evidence="3">
    <location>
        <begin position="311"/>
        <end position="329"/>
    </location>
</feature>
<dbReference type="Gene3D" id="3.40.50.1000">
    <property type="entry name" value="HAD superfamily/HAD-like"/>
    <property type="match status" value="1"/>
</dbReference>
<feature type="compositionally biased region" description="Basic and acidic residues" evidence="3">
    <location>
        <begin position="159"/>
        <end position="208"/>
    </location>
</feature>
<keyword evidence="2" id="KW-0597">Phosphoprotein</keyword>
<dbReference type="InterPro" id="IPR031703">
    <property type="entry name" value="Lipin_mid"/>
</dbReference>
<dbReference type="GO" id="GO:0005634">
    <property type="term" value="C:nucleus"/>
    <property type="evidence" value="ECO:0007669"/>
    <property type="project" value="UniProtKB-ARBA"/>
</dbReference>
<gene>
    <name evidence="5" type="ORF">A1Q1_05447</name>
</gene>
<feature type="region of interest" description="Disordered" evidence="3">
    <location>
        <begin position="812"/>
        <end position="832"/>
    </location>
</feature>
<evidence type="ECO:0000256" key="2">
    <source>
        <dbReference type="ARBA" id="ARBA00022553"/>
    </source>
</evidence>
<dbReference type="OrthoDB" id="4567at2759"/>
<protein>
    <submittedName>
        <fullName evidence="5">Nuclear elongation and deformation protein 1</fullName>
    </submittedName>
</protein>
<dbReference type="GO" id="GO:0009062">
    <property type="term" value="P:fatty acid catabolic process"/>
    <property type="evidence" value="ECO:0007669"/>
    <property type="project" value="TreeGrafter"/>
</dbReference>
<feature type="compositionally biased region" description="Basic and acidic residues" evidence="3">
    <location>
        <begin position="94"/>
        <end position="106"/>
    </location>
</feature>
<dbReference type="InterPro" id="IPR013209">
    <property type="entry name" value="LNS2"/>
</dbReference>
<dbReference type="InterPro" id="IPR031315">
    <property type="entry name" value="LNS2/PITP"/>
</dbReference>
<feature type="domain" description="LNS2/PITP" evidence="4">
    <location>
        <begin position="609"/>
        <end position="766"/>
    </location>
</feature>
<dbReference type="PANTHER" id="PTHR12181:SF12">
    <property type="entry name" value="PHOSPHATIDATE PHOSPHATASE"/>
    <property type="match status" value="1"/>
</dbReference>
<evidence type="ECO:0000313" key="5">
    <source>
        <dbReference type="EMBL" id="EJT52237.1"/>
    </source>
</evidence>
<feature type="compositionally biased region" description="Basic and acidic residues" evidence="3">
    <location>
        <begin position="37"/>
        <end position="47"/>
    </location>
</feature>
<dbReference type="InterPro" id="IPR036412">
    <property type="entry name" value="HAD-like_sf"/>
</dbReference>
<dbReference type="AlphaFoldDB" id="J6FAL1"/>
<dbReference type="GeneID" id="25988959"/>